<comment type="similarity">
    <text evidence="2">Belongs to the nucleobase:cation symporter-2 (NCS2) (TC 2.A.40) family.</text>
</comment>
<comment type="subcellular location">
    <subcellularLocation>
        <location evidence="1">Membrane</location>
        <topology evidence="1">Multi-pass membrane protein</topology>
    </subcellularLocation>
</comment>
<reference evidence="8 9" key="1">
    <citation type="submission" date="2017-07" db="EMBL/GenBank/DDBJ databases">
        <title>blaIMP-27 on transferable plasmids in Proteus mirabilis and Providencia rettgeri.</title>
        <authorList>
            <person name="Potter R."/>
        </authorList>
    </citation>
    <scope>NUCLEOTIDE SEQUENCE [LARGE SCALE GENOMIC DNA]</scope>
    <source>
        <strain evidence="8 9">PR1</strain>
    </source>
</reference>
<feature type="transmembrane region" description="Helical" evidence="7">
    <location>
        <begin position="322"/>
        <end position="342"/>
    </location>
</feature>
<evidence type="ECO:0000256" key="6">
    <source>
        <dbReference type="ARBA" id="ARBA00023136"/>
    </source>
</evidence>
<organism evidence="8 9">
    <name type="scientific">Providencia rettgeri</name>
    <dbReference type="NCBI Taxonomy" id="587"/>
    <lineage>
        <taxon>Bacteria</taxon>
        <taxon>Pseudomonadati</taxon>
        <taxon>Pseudomonadota</taxon>
        <taxon>Gammaproteobacteria</taxon>
        <taxon>Enterobacterales</taxon>
        <taxon>Morganellaceae</taxon>
        <taxon>Providencia</taxon>
    </lineage>
</organism>
<dbReference type="GO" id="GO:0005886">
    <property type="term" value="C:plasma membrane"/>
    <property type="evidence" value="ECO:0007669"/>
    <property type="project" value="TreeGrafter"/>
</dbReference>
<sequence>MNMRNIAITKNNIISGFQWFFFIFCNTVVIPPTLQSAFHLSPQTTFVITQYAFLLTALACLLQAFIGHKRSVMEGPTGLWWATILTVTLSESMQGTSLETIGWSLAIGIFLSGIITIFIGLSGLGGWLAGLFKPGVLVVFMFLLGAQLVTIFLKGMLGLPFGVGSENITVNYPVFFLALAVLIFVIAMIIYLPMSISKYALLIGTITGWLAYSGLFGSTISPVSSGQWVLFPLGRSDEINISIVLTAILAGILNTSNTFGAMRGTDVFYPNSLPVKSLYRRSFMMSGVVTILAAPIGVVPFSPFVSSIGLITQTKDSSRISFTIGSLIFLCVGGIAVLTQFFRSLPLAIGSAVMLATYLPLLFSSFSFLADMKLNARNIYRLALPIFIGIFLMSAPAAVLNSLPTMFSSLLGNGLLMGIILALILENTIKWDNIA</sequence>
<gene>
    <name evidence="8" type="ORF">CHI95_20880</name>
</gene>
<feature type="transmembrane region" description="Helical" evidence="7">
    <location>
        <begin position="136"/>
        <end position="153"/>
    </location>
</feature>
<dbReference type="NCBIfam" id="NF037981">
    <property type="entry name" value="NCS2_1"/>
    <property type="match status" value="1"/>
</dbReference>
<evidence type="ECO:0000313" key="9">
    <source>
        <dbReference type="Proteomes" id="UP000216001"/>
    </source>
</evidence>
<proteinExistence type="inferred from homology"/>
<accession>A0A264VMR7</accession>
<comment type="caution">
    <text evidence="8">The sequence shown here is derived from an EMBL/GenBank/DDBJ whole genome shotgun (WGS) entry which is preliminary data.</text>
</comment>
<keyword evidence="3" id="KW-0813">Transport</keyword>
<feature type="transmembrane region" description="Helical" evidence="7">
    <location>
        <begin position="348"/>
        <end position="370"/>
    </location>
</feature>
<evidence type="ECO:0000256" key="4">
    <source>
        <dbReference type="ARBA" id="ARBA00022692"/>
    </source>
</evidence>
<evidence type="ECO:0000256" key="3">
    <source>
        <dbReference type="ARBA" id="ARBA00022448"/>
    </source>
</evidence>
<keyword evidence="5 7" id="KW-1133">Transmembrane helix</keyword>
<feature type="transmembrane region" description="Helical" evidence="7">
    <location>
        <begin position="12"/>
        <end position="34"/>
    </location>
</feature>
<feature type="transmembrane region" description="Helical" evidence="7">
    <location>
        <begin position="199"/>
        <end position="220"/>
    </location>
</feature>
<feature type="transmembrane region" description="Helical" evidence="7">
    <location>
        <begin position="283"/>
        <end position="310"/>
    </location>
</feature>
<dbReference type="GO" id="GO:0042907">
    <property type="term" value="F:xanthine transmembrane transporter activity"/>
    <property type="evidence" value="ECO:0007669"/>
    <property type="project" value="TreeGrafter"/>
</dbReference>
<evidence type="ECO:0000256" key="1">
    <source>
        <dbReference type="ARBA" id="ARBA00004141"/>
    </source>
</evidence>
<evidence type="ECO:0000256" key="2">
    <source>
        <dbReference type="ARBA" id="ARBA00008821"/>
    </source>
</evidence>
<dbReference type="NCBIfam" id="NF008502">
    <property type="entry name" value="PRK11412.1"/>
    <property type="match status" value="1"/>
</dbReference>
<feature type="transmembrane region" description="Helical" evidence="7">
    <location>
        <begin position="382"/>
        <end position="400"/>
    </location>
</feature>
<keyword evidence="6 7" id="KW-0472">Membrane</keyword>
<feature type="transmembrane region" description="Helical" evidence="7">
    <location>
        <begin position="101"/>
        <end position="124"/>
    </location>
</feature>
<evidence type="ECO:0000313" key="8">
    <source>
        <dbReference type="EMBL" id="OZS72630.1"/>
    </source>
</evidence>
<feature type="transmembrane region" description="Helical" evidence="7">
    <location>
        <begin position="46"/>
        <end position="66"/>
    </location>
</feature>
<dbReference type="Proteomes" id="UP000216001">
    <property type="component" value="Unassembled WGS sequence"/>
</dbReference>
<dbReference type="EMBL" id="NOWC01000033">
    <property type="protein sequence ID" value="OZS72630.1"/>
    <property type="molecule type" value="Genomic_DNA"/>
</dbReference>
<dbReference type="PANTHER" id="PTHR42810">
    <property type="entry name" value="PURINE PERMEASE C1399.01C-RELATED"/>
    <property type="match status" value="1"/>
</dbReference>
<evidence type="ECO:0000256" key="5">
    <source>
        <dbReference type="ARBA" id="ARBA00022989"/>
    </source>
</evidence>
<dbReference type="Pfam" id="PF00860">
    <property type="entry name" value="Xan_ur_permease"/>
    <property type="match status" value="1"/>
</dbReference>
<feature type="transmembrane region" description="Helical" evidence="7">
    <location>
        <begin position="406"/>
        <end position="425"/>
    </location>
</feature>
<evidence type="ECO:0000256" key="7">
    <source>
        <dbReference type="SAM" id="Phobius"/>
    </source>
</evidence>
<dbReference type="InterPro" id="IPR006043">
    <property type="entry name" value="NCS2"/>
</dbReference>
<keyword evidence="4 7" id="KW-0812">Transmembrane</keyword>
<feature type="transmembrane region" description="Helical" evidence="7">
    <location>
        <begin position="173"/>
        <end position="192"/>
    </location>
</feature>
<name>A0A264VMR7_PRORE</name>
<dbReference type="PANTHER" id="PTHR42810:SF6">
    <property type="entry name" value="PURINE PERMEASE YBBY-RELATED"/>
    <property type="match status" value="1"/>
</dbReference>
<dbReference type="STRING" id="587.RB151_004000"/>
<protein>
    <submittedName>
        <fullName evidence="8">Uracil/xanthine transporter</fullName>
    </submittedName>
</protein>
<dbReference type="AlphaFoldDB" id="A0A264VMR7"/>